<gene>
    <name evidence="2" type="ORF">T07_4888</name>
</gene>
<dbReference type="AlphaFoldDB" id="A0A0V0RKL7"/>
<reference evidence="2 3" key="1">
    <citation type="submission" date="2015-01" db="EMBL/GenBank/DDBJ databases">
        <title>Evolution of Trichinella species and genotypes.</title>
        <authorList>
            <person name="Korhonen P.K."/>
            <person name="Edoardo P."/>
            <person name="Giuseppe L.R."/>
            <person name="Gasser R.B."/>
        </authorList>
    </citation>
    <scope>NUCLEOTIDE SEQUENCE [LARGE SCALE GENOMIC DNA]</scope>
    <source>
        <strain evidence="2">ISS37</strain>
    </source>
</reference>
<proteinExistence type="predicted"/>
<accession>A0A0V0RKL7</accession>
<comment type="caution">
    <text evidence="2">The sequence shown here is derived from an EMBL/GenBank/DDBJ whole genome shotgun (WGS) entry which is preliminary data.</text>
</comment>
<evidence type="ECO:0000313" key="2">
    <source>
        <dbReference type="EMBL" id="KRX15035.1"/>
    </source>
</evidence>
<dbReference type="EMBL" id="JYDL01000142">
    <property type="protein sequence ID" value="KRX15035.1"/>
    <property type="molecule type" value="Genomic_DNA"/>
</dbReference>
<protein>
    <submittedName>
        <fullName evidence="2">Uncharacterized protein</fullName>
    </submittedName>
</protein>
<dbReference type="Proteomes" id="UP000054630">
    <property type="component" value="Unassembled WGS sequence"/>
</dbReference>
<organism evidence="2 3">
    <name type="scientific">Trichinella nelsoni</name>
    <dbReference type="NCBI Taxonomy" id="6336"/>
    <lineage>
        <taxon>Eukaryota</taxon>
        <taxon>Metazoa</taxon>
        <taxon>Ecdysozoa</taxon>
        <taxon>Nematoda</taxon>
        <taxon>Enoplea</taxon>
        <taxon>Dorylaimia</taxon>
        <taxon>Trichinellida</taxon>
        <taxon>Trichinellidae</taxon>
        <taxon>Trichinella</taxon>
    </lineage>
</organism>
<evidence type="ECO:0000313" key="3">
    <source>
        <dbReference type="Proteomes" id="UP000054630"/>
    </source>
</evidence>
<keyword evidence="3" id="KW-1185">Reference proteome</keyword>
<feature type="region of interest" description="Disordered" evidence="1">
    <location>
        <begin position="1"/>
        <end position="23"/>
    </location>
</feature>
<feature type="compositionally biased region" description="Polar residues" evidence="1">
    <location>
        <begin position="1"/>
        <end position="14"/>
    </location>
</feature>
<name>A0A0V0RKL7_9BILA</name>
<evidence type="ECO:0000256" key="1">
    <source>
        <dbReference type="SAM" id="MobiDB-lite"/>
    </source>
</evidence>
<sequence length="70" mass="8171">MKISHSQLNVTSRQMRTRGSDELEKRNETSFTVLVNRCKISIISSRAAVVRNKRQKKRRLFSAKVLSQYC</sequence>